<organism evidence="6 7">
    <name type="scientific">Hypsibius exemplaris</name>
    <name type="common">Freshwater tardigrade</name>
    <dbReference type="NCBI Taxonomy" id="2072580"/>
    <lineage>
        <taxon>Eukaryota</taxon>
        <taxon>Metazoa</taxon>
        <taxon>Ecdysozoa</taxon>
        <taxon>Tardigrada</taxon>
        <taxon>Eutardigrada</taxon>
        <taxon>Parachela</taxon>
        <taxon>Hypsibioidea</taxon>
        <taxon>Hypsibiidae</taxon>
        <taxon>Hypsibius</taxon>
    </lineage>
</organism>
<comment type="subcellular location">
    <subcellularLocation>
        <location evidence="1">Cytoplasm</location>
    </subcellularLocation>
</comment>
<gene>
    <name evidence="6" type="ORF">BV898_10376</name>
</gene>
<dbReference type="PANTHER" id="PTHR12839">
    <property type="entry name" value="NONSENSE-MEDIATED MRNA DECAY PROTEIN 2 UP-FRAMESHIFT SUPPRESSOR 2"/>
    <property type="match status" value="1"/>
</dbReference>
<dbReference type="InterPro" id="IPR016024">
    <property type="entry name" value="ARM-type_fold"/>
</dbReference>
<dbReference type="EMBL" id="MTYJ01000088">
    <property type="protein sequence ID" value="OQV15510.1"/>
    <property type="molecule type" value="Genomic_DNA"/>
</dbReference>
<feature type="coiled-coil region" evidence="3">
    <location>
        <begin position="253"/>
        <end position="280"/>
    </location>
</feature>
<dbReference type="InterPro" id="IPR039762">
    <property type="entry name" value="Nmd2/UPF2"/>
</dbReference>
<feature type="region of interest" description="Disordered" evidence="4">
    <location>
        <begin position="1136"/>
        <end position="1191"/>
    </location>
</feature>
<dbReference type="Gene3D" id="1.25.40.180">
    <property type="match status" value="3"/>
</dbReference>
<dbReference type="GO" id="GO:0005737">
    <property type="term" value="C:cytoplasm"/>
    <property type="evidence" value="ECO:0007669"/>
    <property type="project" value="UniProtKB-SubCell"/>
</dbReference>
<feature type="compositionally biased region" description="Polar residues" evidence="4">
    <location>
        <begin position="415"/>
        <end position="430"/>
    </location>
</feature>
<evidence type="ECO:0000259" key="5">
    <source>
        <dbReference type="SMART" id="SM00543"/>
    </source>
</evidence>
<accession>A0A1W0WJW7</accession>
<reference evidence="7" key="1">
    <citation type="submission" date="2017-01" db="EMBL/GenBank/DDBJ databases">
        <title>Comparative genomics of anhydrobiosis in the tardigrade Hypsibius dujardini.</title>
        <authorList>
            <person name="Yoshida Y."/>
            <person name="Koutsovoulos G."/>
            <person name="Laetsch D."/>
            <person name="Stevens L."/>
            <person name="Kumar S."/>
            <person name="Horikawa D."/>
            <person name="Ishino K."/>
            <person name="Komine S."/>
            <person name="Tomita M."/>
            <person name="Blaxter M."/>
            <person name="Arakawa K."/>
        </authorList>
    </citation>
    <scope>NUCLEOTIDE SEQUENCE [LARGE SCALE GENOMIC DNA]</scope>
    <source>
        <strain evidence="7">Z151</strain>
    </source>
</reference>
<dbReference type="InterPro" id="IPR007193">
    <property type="entry name" value="Upf2/Nmd2_C"/>
</dbReference>
<protein>
    <submittedName>
        <fullName evidence="6">Regulator of nonsense transcripts 2</fullName>
    </submittedName>
</protein>
<evidence type="ECO:0000313" key="6">
    <source>
        <dbReference type="EMBL" id="OQV15510.1"/>
    </source>
</evidence>
<dbReference type="SUPFAM" id="SSF48371">
    <property type="entry name" value="ARM repeat"/>
    <property type="match status" value="3"/>
</dbReference>
<dbReference type="GO" id="GO:0003723">
    <property type="term" value="F:RNA binding"/>
    <property type="evidence" value="ECO:0007669"/>
    <property type="project" value="InterPro"/>
</dbReference>
<dbReference type="InterPro" id="IPR003890">
    <property type="entry name" value="MIF4G-like_typ-3"/>
</dbReference>
<evidence type="ECO:0000256" key="1">
    <source>
        <dbReference type="ARBA" id="ARBA00004496"/>
    </source>
</evidence>
<evidence type="ECO:0000256" key="3">
    <source>
        <dbReference type="SAM" id="Coils"/>
    </source>
</evidence>
<name>A0A1W0WJW7_HYPEX</name>
<dbReference type="SMART" id="SM00543">
    <property type="entry name" value="MIF4G"/>
    <property type="match status" value="2"/>
</dbReference>
<dbReference type="GO" id="GO:0000184">
    <property type="term" value="P:nuclear-transcribed mRNA catabolic process, nonsense-mediated decay"/>
    <property type="evidence" value="ECO:0007669"/>
    <property type="project" value="InterPro"/>
</dbReference>
<dbReference type="Pfam" id="PF02854">
    <property type="entry name" value="MIF4G"/>
    <property type="match status" value="2"/>
</dbReference>
<feature type="region of interest" description="Disordered" evidence="4">
    <location>
        <begin position="415"/>
        <end position="439"/>
    </location>
</feature>
<keyword evidence="7" id="KW-1185">Reference proteome</keyword>
<comment type="caution">
    <text evidence="6">The sequence shown here is derived from an EMBL/GenBank/DDBJ whole genome shotgun (WGS) entry which is preliminary data.</text>
</comment>
<dbReference type="Proteomes" id="UP000192578">
    <property type="component" value="Unassembled WGS sequence"/>
</dbReference>
<evidence type="ECO:0000313" key="7">
    <source>
        <dbReference type="Proteomes" id="UP000192578"/>
    </source>
</evidence>
<proteinExistence type="predicted"/>
<dbReference type="OrthoDB" id="27832at2759"/>
<feature type="domain" description="MIF4G" evidence="5">
    <location>
        <begin position="522"/>
        <end position="712"/>
    </location>
</feature>
<keyword evidence="2" id="KW-0963">Cytoplasm</keyword>
<keyword evidence="3" id="KW-0175">Coiled coil</keyword>
<feature type="domain" description="MIF4G" evidence="5">
    <location>
        <begin position="736"/>
        <end position="948"/>
    </location>
</feature>
<dbReference type="AlphaFoldDB" id="A0A1W0WJW7"/>
<dbReference type="GO" id="GO:0035145">
    <property type="term" value="C:exon-exon junction complex"/>
    <property type="evidence" value="ECO:0007669"/>
    <property type="project" value="TreeGrafter"/>
</dbReference>
<dbReference type="PANTHER" id="PTHR12839:SF7">
    <property type="entry name" value="REGULATOR OF NONSENSE TRANSCRIPTS 2"/>
    <property type="match status" value="1"/>
</dbReference>
<sequence length="1191" mass="135644">MANIQTALVSTDDAEERKKMDEYEESLKSLAETRARQRKLNLSVQYPEEDFYSTLDSKLKSCTGYIKKLKILTESQRDILDKDFQGLNLTRYVSEATQALAEAKLKLSDVPIALEVCTLFHRRYPDFASAMMESWRKVLPLHKGDIVSNPSKLRVDLRLLPEQIAMGLLPTKPSVQLLCSLLQVLLESDKEDRALMPLLTGFAKAYGFEFMGIHPKKLRMLVNEYPGTFDFSSVNLFSADFQNSMRNIFVKYYAGVTKQLESENQRLRDLEKAHRRLLDSRGDVPQEKVDKYEIHVAAFNKLKTAVLSLADYLDQEMPELAPKEEVDDNKTTIELLTVEFGDRAGLAPIWNDEDERDFYEILPDLKATMPSMAYKDSLKDVETSATASISEDALSILDAAIEADSAQLLLAGTATNLDEPSEPSSANLVSPSRPEETASDQTLIKRTAESGHVTRVTTAATPVKKSITQQKRPYIKNSKSKGLADLLDTVWEGDECDGEDEPAVLVDDEQDTSTSALLRQILDTFILGLSKVTSKEGADKMAIDFCTNLNRRHYRKKLVQAFYNVPRTRADLLPLYSRIVAVLNPVMPDVGGDLCEALRRQFRWLVRRQDPLRLESKIRNVRFMAELTKFGIFSKAECLLCLKILLNNFKHHAVEMACCLLESGGRFLYWSPDSHSRMKILLEELLRRKSLRLFDARMDSMIENAYFSCSTPETAARRTGQNMTIKIRTPMQMFIRKIFLDDLNRTDPSDVTCLTSLIRRLPWDDPEVFEYGLKYLSSAWRINYASISALANVLAGLANYQDDLAVRVVDNVLDDIRVQLELNNSKFNQRRLAMVRYLGEMYNYRIVDSSVIFNTLFSLILFGWIADVPTMLDPPSHLLRIRLVCALLNTCGEYFSHGTARRRLDSFLALFRRYFWMKRENVVWSDHCPFPMTIVHLVEDTMGKLRRDFSLLKNLEEAEAALKKINDKMLEKVNMDSFNAALKKEEESADTGDNTSESSSLSGSLLDLSLLDNEQAVTDDIRSKPEINSDDLDFMATLEKLTSESYQTQAQAKVPQFKTAIPSIVKEQLQNPVHPRESNDSTVRVGLMTKKGQKQHLIKFMDLPEDTEYVSHWKATEETEKRERSEMMRLTLNMSHRQEREEFEDLVSTSTRSLPAPRQEAMRFGGPPKSNKLPPNRNGDGPVKGTAVHRL</sequence>
<evidence type="ECO:0000256" key="2">
    <source>
        <dbReference type="ARBA" id="ARBA00022490"/>
    </source>
</evidence>
<dbReference type="Pfam" id="PF04050">
    <property type="entry name" value="Upf2"/>
    <property type="match status" value="1"/>
</dbReference>
<evidence type="ECO:0000256" key="4">
    <source>
        <dbReference type="SAM" id="MobiDB-lite"/>
    </source>
</evidence>
<feature type="coiled-coil region" evidence="3">
    <location>
        <begin position="13"/>
        <end position="40"/>
    </location>
</feature>